<organism evidence="1 2">
    <name type="scientific">Pedobacter antarcticus 4BY</name>
    <dbReference type="NCBI Taxonomy" id="1358423"/>
    <lineage>
        <taxon>Bacteria</taxon>
        <taxon>Pseudomonadati</taxon>
        <taxon>Bacteroidota</taxon>
        <taxon>Sphingobacteriia</taxon>
        <taxon>Sphingobacteriales</taxon>
        <taxon>Sphingobacteriaceae</taxon>
        <taxon>Pedobacter</taxon>
    </lineage>
</organism>
<dbReference type="Proteomes" id="UP000028007">
    <property type="component" value="Unassembled WGS sequence"/>
</dbReference>
<accession>A0A081PLQ4</accession>
<dbReference type="EMBL" id="JNFF01000009">
    <property type="protein sequence ID" value="KEQ31627.1"/>
    <property type="molecule type" value="Genomic_DNA"/>
</dbReference>
<dbReference type="AlphaFoldDB" id="A0A081PLQ4"/>
<gene>
    <name evidence="1" type="ORF">N180_15230</name>
</gene>
<protein>
    <submittedName>
        <fullName evidence="1">Uncharacterized protein</fullName>
    </submittedName>
</protein>
<sequence>MRMMISSTPVTNQCFNQPAENSNTEFFNESDTAFYENIKPQLDQLKKDPQEETISRILAYSKSL</sequence>
<name>A0A081PLQ4_9SPHI</name>
<proteinExistence type="predicted"/>
<dbReference type="RefSeq" id="WP_037437884.1">
    <property type="nucleotide sequence ID" value="NZ_JNFF01000009.1"/>
</dbReference>
<evidence type="ECO:0000313" key="2">
    <source>
        <dbReference type="Proteomes" id="UP000028007"/>
    </source>
</evidence>
<reference evidence="1 2" key="1">
    <citation type="journal article" date="1992" name="Int. J. Syst. Bacteriol.">
        <title>Sphingobacterium antarcticus sp. nov. a Psychrotrophic Bacterium from the Soils of Schirmacher Oasis, Antarctica.</title>
        <authorList>
            <person name="Shivaji S."/>
            <person name="Ray M.K."/>
            <person name="Rao N.S."/>
            <person name="Saiserr L."/>
            <person name="Jagannadham M.V."/>
            <person name="Kumar G.S."/>
            <person name="Reddy G."/>
            <person name="Bhargava P.M."/>
        </authorList>
    </citation>
    <scope>NUCLEOTIDE SEQUENCE [LARGE SCALE GENOMIC DNA]</scope>
    <source>
        <strain evidence="1 2">4BY</strain>
    </source>
</reference>
<keyword evidence="2" id="KW-1185">Reference proteome</keyword>
<dbReference type="OrthoDB" id="799469at2"/>
<evidence type="ECO:0000313" key="1">
    <source>
        <dbReference type="EMBL" id="KEQ31627.1"/>
    </source>
</evidence>
<comment type="caution">
    <text evidence="1">The sequence shown here is derived from an EMBL/GenBank/DDBJ whole genome shotgun (WGS) entry which is preliminary data.</text>
</comment>